<name>A0A160T3M8_9CHLR</name>
<dbReference type="SUPFAM" id="SSF48452">
    <property type="entry name" value="TPR-like"/>
    <property type="match status" value="1"/>
</dbReference>
<dbReference type="Pfam" id="PF00196">
    <property type="entry name" value="GerE"/>
    <property type="match status" value="1"/>
</dbReference>
<dbReference type="PANTHER" id="PTHR44688:SF16">
    <property type="entry name" value="DNA-BINDING TRANSCRIPTIONAL ACTIVATOR DEVR_DOSR"/>
    <property type="match status" value="1"/>
</dbReference>
<evidence type="ECO:0000313" key="6">
    <source>
        <dbReference type="Proteomes" id="UP000215027"/>
    </source>
</evidence>
<feature type="domain" description="HTH luxR-type" evidence="4">
    <location>
        <begin position="821"/>
        <end position="886"/>
    </location>
</feature>
<dbReference type="InterPro" id="IPR016032">
    <property type="entry name" value="Sig_transdc_resp-reg_C-effctor"/>
</dbReference>
<evidence type="ECO:0000256" key="3">
    <source>
        <dbReference type="ARBA" id="ARBA00023163"/>
    </source>
</evidence>
<keyword evidence="1" id="KW-0805">Transcription regulation</keyword>
<dbReference type="InterPro" id="IPR027417">
    <property type="entry name" value="P-loop_NTPase"/>
</dbReference>
<dbReference type="InterPro" id="IPR000792">
    <property type="entry name" value="Tscrpt_reg_LuxR_C"/>
</dbReference>
<dbReference type="PROSITE" id="PS50043">
    <property type="entry name" value="HTH_LUXR_2"/>
    <property type="match status" value="1"/>
</dbReference>
<dbReference type="InterPro" id="IPR059106">
    <property type="entry name" value="WHD_MalT"/>
</dbReference>
<dbReference type="RefSeq" id="WP_095044095.1">
    <property type="nucleotide sequence ID" value="NZ_LN890655.1"/>
</dbReference>
<dbReference type="Proteomes" id="UP000215027">
    <property type="component" value="Chromosome I"/>
</dbReference>
<dbReference type="Gene3D" id="1.25.40.10">
    <property type="entry name" value="Tetratricopeptide repeat domain"/>
    <property type="match status" value="1"/>
</dbReference>
<accession>A0A160T3M8</accession>
<dbReference type="InterPro" id="IPR036388">
    <property type="entry name" value="WH-like_DNA-bd_sf"/>
</dbReference>
<evidence type="ECO:0000313" key="5">
    <source>
        <dbReference type="EMBL" id="CUS04811.2"/>
    </source>
</evidence>
<dbReference type="SUPFAM" id="SSF52540">
    <property type="entry name" value="P-loop containing nucleoside triphosphate hydrolases"/>
    <property type="match status" value="1"/>
</dbReference>
<keyword evidence="3" id="KW-0804">Transcription</keyword>
<evidence type="ECO:0000259" key="4">
    <source>
        <dbReference type="PROSITE" id="PS50043"/>
    </source>
</evidence>
<dbReference type="KEGG" id="pbf:CFX0092_A2933"/>
<dbReference type="SMART" id="SM00421">
    <property type="entry name" value="HTH_LUXR"/>
    <property type="match status" value="1"/>
</dbReference>
<dbReference type="GO" id="GO:0003677">
    <property type="term" value="F:DNA binding"/>
    <property type="evidence" value="ECO:0007669"/>
    <property type="project" value="UniProtKB-KW"/>
</dbReference>
<gene>
    <name evidence="5" type="ORF">CFX0092_A2933</name>
</gene>
<evidence type="ECO:0000256" key="2">
    <source>
        <dbReference type="ARBA" id="ARBA00023125"/>
    </source>
</evidence>
<proteinExistence type="predicted"/>
<dbReference type="EMBL" id="LN890655">
    <property type="protein sequence ID" value="CUS04811.2"/>
    <property type="molecule type" value="Genomic_DNA"/>
</dbReference>
<organism evidence="5 6">
    <name type="scientific">Candidatus Promineifilum breve</name>
    <dbReference type="NCBI Taxonomy" id="1806508"/>
    <lineage>
        <taxon>Bacteria</taxon>
        <taxon>Bacillati</taxon>
        <taxon>Chloroflexota</taxon>
        <taxon>Ardenticatenia</taxon>
        <taxon>Candidatus Promineifilales</taxon>
        <taxon>Candidatus Promineifilaceae</taxon>
        <taxon>Candidatus Promineifilum</taxon>
    </lineage>
</organism>
<dbReference type="InterPro" id="IPR041617">
    <property type="entry name" value="TPR_MalT"/>
</dbReference>
<reference evidence="5" key="1">
    <citation type="submission" date="2016-01" db="EMBL/GenBank/DDBJ databases">
        <authorList>
            <person name="Mcilroy J.S."/>
            <person name="Karst M S."/>
            <person name="Albertsen M."/>
        </authorList>
    </citation>
    <scope>NUCLEOTIDE SEQUENCE</scope>
    <source>
        <strain evidence="5">Cfx-K</strain>
    </source>
</reference>
<keyword evidence="2" id="KW-0238">DNA-binding</keyword>
<dbReference type="SUPFAM" id="SSF46894">
    <property type="entry name" value="C-terminal effector domain of the bipartite response regulators"/>
    <property type="match status" value="1"/>
</dbReference>
<evidence type="ECO:0000256" key="1">
    <source>
        <dbReference type="ARBA" id="ARBA00023015"/>
    </source>
</evidence>
<sequence>MTITPLLRTKLNRPRLTRPVIRRVALFDRLNRGLAGDVTLVSAPAGYGKTTLIAEWAHQAPLPVAWLGLDEADNELGTFLTYLIAAIRTLQADACPTTLGLAKGGQPAPVDVLATMLVNEIDDLPQRFALVLDDFQVITLPDIHVLLDKLLHRPPTQMHLVLLSRAAPPLTLSRLRAKGMLNELQVEDLRFSPQEAKAFLAEDAGFLDEQVAATVLERAEGWVAGLHLAALSLHQAPDLPEMVSFLTKRSDAFVIDYLFDQVLRRQEPKVQDFLIKTSILSRFTPSLARVVAGASEMVPTTLVEVTAAGLFLNALDNSGEWFTYHVLFREALQKALRETLPPDEIAGLHLRAAGWFMGHGLVEEALDHALAGGDSSLAARIVADSIADLLNAEGRPILERRLARLPAQDIERHPLLLVGKTYVLTYQLQWDAILPVIRRAEALVADWPATLPPEDKAPAEALLHWNWAYHWLFELEPEKTRAAAESALSLLPAGYAVPAATILHVLSVARQWLGEFEQAERTLNAALVAQSAGAPQPQVTLALLFAQTTLYIAEGHLTHGRQIAQMLLQMARQTGAENVEAWACLQLGAAAYFTNDLAQAIEYFSQGVVLRYGSNILACEQCLAGLALAYRALGQGEEVGGVLAIMRDFHSQKVNPMLNLEYRSLEARLALMNGDIQLARQWSSDTPSDDGLVFGWFVVPSITNIRIRLADNPPPVELDQIEAELDRLLGRLVRLRQPTRQIELLALKAVVVDKRGESHKAQQLLEEALALAEPRGVIRPILDAGPQLVPTLQAINRQKTTPYVARLLDALQTPRPSAGTKANKAPYLTPREREVLTLLGQYQTDRIIAETLVVSPLTVRSHIENLAEKLGVRGRRRIVDRARELALIP</sequence>
<dbReference type="PANTHER" id="PTHR44688">
    <property type="entry name" value="DNA-BINDING TRANSCRIPTIONAL ACTIVATOR DEVR_DOSR"/>
    <property type="match status" value="1"/>
</dbReference>
<dbReference type="GO" id="GO:0006355">
    <property type="term" value="P:regulation of DNA-templated transcription"/>
    <property type="evidence" value="ECO:0007669"/>
    <property type="project" value="InterPro"/>
</dbReference>
<dbReference type="Pfam" id="PF17874">
    <property type="entry name" value="TPR_MalT"/>
    <property type="match status" value="1"/>
</dbReference>
<dbReference type="CDD" id="cd06170">
    <property type="entry name" value="LuxR_C_like"/>
    <property type="match status" value="1"/>
</dbReference>
<dbReference type="Gene3D" id="3.40.50.300">
    <property type="entry name" value="P-loop containing nucleotide triphosphate hydrolases"/>
    <property type="match status" value="1"/>
</dbReference>
<dbReference type="OrthoDB" id="134985at2"/>
<dbReference type="AlphaFoldDB" id="A0A160T3M8"/>
<dbReference type="PRINTS" id="PR00038">
    <property type="entry name" value="HTHLUXR"/>
</dbReference>
<protein>
    <recommendedName>
        <fullName evidence="4">HTH luxR-type domain-containing protein</fullName>
    </recommendedName>
</protein>
<keyword evidence="6" id="KW-1185">Reference proteome</keyword>
<dbReference type="Gene3D" id="1.10.10.10">
    <property type="entry name" value="Winged helix-like DNA-binding domain superfamily/Winged helix DNA-binding domain"/>
    <property type="match status" value="1"/>
</dbReference>
<dbReference type="Pfam" id="PF25873">
    <property type="entry name" value="WHD_MalT"/>
    <property type="match status" value="1"/>
</dbReference>
<dbReference type="InterPro" id="IPR011990">
    <property type="entry name" value="TPR-like_helical_dom_sf"/>
</dbReference>